<proteinExistence type="predicted"/>
<dbReference type="GO" id="GO:0005634">
    <property type="term" value="C:nucleus"/>
    <property type="evidence" value="ECO:0007669"/>
    <property type="project" value="TreeGrafter"/>
</dbReference>
<organism evidence="2 3">
    <name type="scientific">Moesziomyces aphidis</name>
    <name type="common">Pseudozyma aphidis</name>
    <dbReference type="NCBI Taxonomy" id="84754"/>
    <lineage>
        <taxon>Eukaryota</taxon>
        <taxon>Fungi</taxon>
        <taxon>Dikarya</taxon>
        <taxon>Basidiomycota</taxon>
        <taxon>Ustilaginomycotina</taxon>
        <taxon>Ustilaginomycetes</taxon>
        <taxon>Ustilaginales</taxon>
        <taxon>Ustilaginaceae</taxon>
        <taxon>Moesziomyces</taxon>
    </lineage>
</organism>
<accession>W3VQR2</accession>
<dbReference type="InterPro" id="IPR055304">
    <property type="entry name" value="CHCHD2/10-like"/>
</dbReference>
<dbReference type="PANTHER" id="PTHR13523:SF2">
    <property type="entry name" value="COILED-COIL-HELIX-COILED-COIL-HELIX DOMAIN CONTAINING 2, ISOFORM A-RELATED"/>
    <property type="match status" value="1"/>
</dbReference>
<feature type="region of interest" description="Disordered" evidence="1">
    <location>
        <begin position="165"/>
        <end position="185"/>
    </location>
</feature>
<evidence type="ECO:0000313" key="2">
    <source>
        <dbReference type="EMBL" id="ETS63790.1"/>
    </source>
</evidence>
<comment type="caution">
    <text evidence="2">The sequence shown here is derived from an EMBL/GenBank/DDBJ whole genome shotgun (WGS) entry which is preliminary data.</text>
</comment>
<dbReference type="OrthoDB" id="1106148at2759"/>
<dbReference type="Proteomes" id="UP000019462">
    <property type="component" value="Unassembled WGS sequence"/>
</dbReference>
<gene>
    <name evidence="2" type="ORF">PaG_02108</name>
</gene>
<keyword evidence="3" id="KW-1185">Reference proteome</keyword>
<dbReference type="PANTHER" id="PTHR13523">
    <property type="entry name" value="COILED-COIL-HELIX-COILED-COIL-HELIX DOMAIN CONTAINING 2/NUR77"/>
    <property type="match status" value="1"/>
</dbReference>
<dbReference type="GO" id="GO:0005739">
    <property type="term" value="C:mitochondrion"/>
    <property type="evidence" value="ECO:0007669"/>
    <property type="project" value="TreeGrafter"/>
</dbReference>
<evidence type="ECO:0000313" key="3">
    <source>
        <dbReference type="Proteomes" id="UP000019462"/>
    </source>
</evidence>
<evidence type="ECO:0008006" key="4">
    <source>
        <dbReference type="Google" id="ProtNLM"/>
    </source>
</evidence>
<feature type="region of interest" description="Disordered" evidence="1">
    <location>
        <begin position="82"/>
        <end position="132"/>
    </location>
</feature>
<sequence>MWSQEGDGEDVLDVAGGCVRGHSWKSETRKWSNTTLNGSSSRGADGQAVAALSCDRGALHFENGASDQSGKALRVVWRFDRSGGSRPAAGRSAPSAPSGSRGAHTMAAPQQHHQAPPQAYSQQPPAMQQQRSPGLFGQMASTAAGVAVGSTVGHGLSNMLFGGSSSAPAEQAQQPAPQAYDQGAYASQQQNIGASCESQSKDFIKCLESTNDMNSCSYYLEQLKACQAAARPY</sequence>
<dbReference type="AlphaFoldDB" id="W3VQR2"/>
<name>W3VQR2_MOEAP</name>
<dbReference type="GO" id="GO:0007005">
    <property type="term" value="P:mitochondrion organization"/>
    <property type="evidence" value="ECO:0007669"/>
    <property type="project" value="InterPro"/>
</dbReference>
<protein>
    <recommendedName>
        <fullName evidence="4">CHCH domain-containing protein</fullName>
    </recommendedName>
</protein>
<dbReference type="EMBL" id="AWNI01000008">
    <property type="protein sequence ID" value="ETS63790.1"/>
    <property type="molecule type" value="Genomic_DNA"/>
</dbReference>
<feature type="compositionally biased region" description="Low complexity" evidence="1">
    <location>
        <begin position="84"/>
        <end position="130"/>
    </location>
</feature>
<reference evidence="2 3" key="1">
    <citation type="journal article" date="2014" name="Genome Announc.">
        <title>Genome sequence of the basidiomycetous fungus Pseudozyma aphidis DSM70725, an efficient producer of biosurfactant mannosylerythritol lipids.</title>
        <authorList>
            <person name="Lorenz S."/>
            <person name="Guenther M."/>
            <person name="Grumaz C."/>
            <person name="Rupp S."/>
            <person name="Zibek S."/>
            <person name="Sohn K."/>
        </authorList>
    </citation>
    <scope>NUCLEOTIDE SEQUENCE [LARGE SCALE GENOMIC DNA]</scope>
    <source>
        <strain evidence="3">ATCC 32657 / CBS 517.83 / DSM 70725 / JCM 10318 / NBRC 10182 / NRRL Y-7954 / St-0401</strain>
    </source>
</reference>
<dbReference type="HOGENOM" id="CLU_1190318_0_0_1"/>
<evidence type="ECO:0000256" key="1">
    <source>
        <dbReference type="SAM" id="MobiDB-lite"/>
    </source>
</evidence>